<dbReference type="EMBL" id="CAJVPP010012314">
    <property type="protein sequence ID" value="CAG8717303.1"/>
    <property type="molecule type" value="Genomic_DNA"/>
</dbReference>
<protein>
    <submittedName>
        <fullName evidence="1">11430_t:CDS:1</fullName>
    </submittedName>
</protein>
<reference evidence="1" key="1">
    <citation type="submission" date="2021-06" db="EMBL/GenBank/DDBJ databases">
        <authorList>
            <person name="Kallberg Y."/>
            <person name="Tangrot J."/>
            <person name="Rosling A."/>
        </authorList>
    </citation>
    <scope>NUCLEOTIDE SEQUENCE</scope>
    <source>
        <strain evidence="1">87-6 pot B 2015</strain>
    </source>
</reference>
<comment type="caution">
    <text evidence="1">The sequence shown here is derived from an EMBL/GenBank/DDBJ whole genome shotgun (WGS) entry which is preliminary data.</text>
</comment>
<sequence length="63" mass="7581">MAFCSLCEKPKSYFDWCPKCDCQKLIDEFSNWTSGNKYIDEFLQDNQRTAISYTSYLEWIPYD</sequence>
<dbReference type="Proteomes" id="UP000789375">
    <property type="component" value="Unassembled WGS sequence"/>
</dbReference>
<dbReference type="AlphaFoldDB" id="A0A9N9NB98"/>
<accession>A0A9N9NB98</accession>
<keyword evidence="2" id="KW-1185">Reference proteome</keyword>
<organism evidence="1 2">
    <name type="scientific">Funneliformis mosseae</name>
    <name type="common">Endomycorrhizal fungus</name>
    <name type="synonym">Glomus mosseae</name>
    <dbReference type="NCBI Taxonomy" id="27381"/>
    <lineage>
        <taxon>Eukaryota</taxon>
        <taxon>Fungi</taxon>
        <taxon>Fungi incertae sedis</taxon>
        <taxon>Mucoromycota</taxon>
        <taxon>Glomeromycotina</taxon>
        <taxon>Glomeromycetes</taxon>
        <taxon>Glomerales</taxon>
        <taxon>Glomeraceae</taxon>
        <taxon>Funneliformis</taxon>
    </lineage>
</organism>
<name>A0A9N9NB98_FUNMO</name>
<evidence type="ECO:0000313" key="2">
    <source>
        <dbReference type="Proteomes" id="UP000789375"/>
    </source>
</evidence>
<proteinExistence type="predicted"/>
<feature type="non-terminal residue" evidence="1">
    <location>
        <position position="63"/>
    </location>
</feature>
<gene>
    <name evidence="1" type="ORF">FMOSSE_LOCUS14730</name>
</gene>
<evidence type="ECO:0000313" key="1">
    <source>
        <dbReference type="EMBL" id="CAG8717303.1"/>
    </source>
</evidence>